<comment type="caution">
    <text evidence="9">The sequence shown here is derived from an EMBL/GenBank/DDBJ whole genome shotgun (WGS) entry which is preliminary data.</text>
</comment>
<dbReference type="GO" id="GO:0003777">
    <property type="term" value="F:microtubule motor activity"/>
    <property type="evidence" value="ECO:0007669"/>
    <property type="project" value="InterPro"/>
</dbReference>
<evidence type="ECO:0000256" key="7">
    <source>
        <dbReference type="SAM" id="MobiDB-lite"/>
    </source>
</evidence>
<dbReference type="PANTHER" id="PTHR47968">
    <property type="entry name" value="CENTROMERE PROTEIN E"/>
    <property type="match status" value="1"/>
</dbReference>
<dbReference type="KEGG" id="bdw:94334964"/>
<feature type="domain" description="Kinesin motor" evidence="8">
    <location>
        <begin position="214"/>
        <end position="527"/>
    </location>
</feature>
<dbReference type="GeneID" id="94334964"/>
<dbReference type="GO" id="GO:0007018">
    <property type="term" value="P:microtubule-based movement"/>
    <property type="evidence" value="ECO:0007669"/>
    <property type="project" value="InterPro"/>
</dbReference>
<dbReference type="PROSITE" id="PS50067">
    <property type="entry name" value="KINESIN_MOTOR_2"/>
    <property type="match status" value="1"/>
</dbReference>
<proteinExistence type="inferred from homology"/>
<keyword evidence="1 5" id="KW-0547">Nucleotide-binding</keyword>
<feature type="region of interest" description="Disordered" evidence="7">
    <location>
        <begin position="59"/>
        <end position="80"/>
    </location>
</feature>
<dbReference type="InterPro" id="IPR027417">
    <property type="entry name" value="P-loop_NTPase"/>
</dbReference>
<dbReference type="PROSITE" id="PS00411">
    <property type="entry name" value="KINESIN_MOTOR_1"/>
    <property type="match status" value="1"/>
</dbReference>
<comment type="similarity">
    <text evidence="5 6">Belongs to the TRAFAC class myosin-kinesin ATPase superfamily. Kinesin family.</text>
</comment>
<gene>
    <name evidence="9" type="ORF">BdWA1_000666</name>
</gene>
<feature type="compositionally biased region" description="Basic residues" evidence="7">
    <location>
        <begin position="70"/>
        <end position="80"/>
    </location>
</feature>
<evidence type="ECO:0000256" key="3">
    <source>
        <dbReference type="ARBA" id="ARBA00023054"/>
    </source>
</evidence>
<evidence type="ECO:0000256" key="2">
    <source>
        <dbReference type="ARBA" id="ARBA00022840"/>
    </source>
</evidence>
<evidence type="ECO:0000256" key="4">
    <source>
        <dbReference type="ARBA" id="ARBA00023175"/>
    </source>
</evidence>
<keyword evidence="10" id="KW-1185">Reference proteome</keyword>
<dbReference type="GO" id="GO:0005874">
    <property type="term" value="C:microtubule"/>
    <property type="evidence" value="ECO:0007669"/>
    <property type="project" value="UniProtKB-KW"/>
</dbReference>
<dbReference type="Pfam" id="PF00225">
    <property type="entry name" value="Kinesin"/>
    <property type="match status" value="1"/>
</dbReference>
<dbReference type="EMBL" id="JALLKP010000001">
    <property type="protein sequence ID" value="KAK2197663.1"/>
    <property type="molecule type" value="Genomic_DNA"/>
</dbReference>
<reference evidence="9" key="1">
    <citation type="journal article" date="2023" name="Nat. Microbiol.">
        <title>Babesia duncani multi-omics identifies virulence factors and drug targets.</title>
        <authorList>
            <person name="Singh P."/>
            <person name="Lonardi S."/>
            <person name="Liang Q."/>
            <person name="Vydyam P."/>
            <person name="Khabirova E."/>
            <person name="Fang T."/>
            <person name="Gihaz S."/>
            <person name="Thekkiniath J."/>
            <person name="Munshi M."/>
            <person name="Abel S."/>
            <person name="Ciampossin L."/>
            <person name="Batugedara G."/>
            <person name="Gupta M."/>
            <person name="Lu X.M."/>
            <person name="Lenz T."/>
            <person name="Chakravarty S."/>
            <person name="Cornillot E."/>
            <person name="Hu Y."/>
            <person name="Ma W."/>
            <person name="Gonzalez L.M."/>
            <person name="Sanchez S."/>
            <person name="Estrada K."/>
            <person name="Sanchez-Flores A."/>
            <person name="Montero E."/>
            <person name="Harb O.S."/>
            <person name="Le Roch K.G."/>
            <person name="Mamoun C.B."/>
        </authorList>
    </citation>
    <scope>NUCLEOTIDE SEQUENCE</scope>
    <source>
        <strain evidence="9">WA1</strain>
    </source>
</reference>
<evidence type="ECO:0000256" key="6">
    <source>
        <dbReference type="RuleBase" id="RU000394"/>
    </source>
</evidence>
<keyword evidence="4 5" id="KW-0505">Motor protein</keyword>
<evidence type="ECO:0000256" key="5">
    <source>
        <dbReference type="PROSITE-ProRule" id="PRU00283"/>
    </source>
</evidence>
<protein>
    <recommendedName>
        <fullName evidence="6">Kinesin-like protein</fullName>
    </recommendedName>
</protein>
<accession>A0AAD9UQ06</accession>
<dbReference type="PRINTS" id="PR00380">
    <property type="entry name" value="KINESINHEAVY"/>
</dbReference>
<dbReference type="InterPro" id="IPR027640">
    <property type="entry name" value="Kinesin-like_fam"/>
</dbReference>
<dbReference type="Gene3D" id="3.40.850.10">
    <property type="entry name" value="Kinesin motor domain"/>
    <property type="match status" value="1"/>
</dbReference>
<dbReference type="RefSeq" id="XP_067804505.1">
    <property type="nucleotide sequence ID" value="XM_067945714.1"/>
</dbReference>
<dbReference type="AlphaFoldDB" id="A0AAD9UQ06"/>
<dbReference type="InterPro" id="IPR036961">
    <property type="entry name" value="Kinesin_motor_dom_sf"/>
</dbReference>
<evidence type="ECO:0000313" key="10">
    <source>
        <dbReference type="Proteomes" id="UP001214638"/>
    </source>
</evidence>
<evidence type="ECO:0000256" key="1">
    <source>
        <dbReference type="ARBA" id="ARBA00022741"/>
    </source>
</evidence>
<dbReference type="GO" id="GO:0008017">
    <property type="term" value="F:microtubule binding"/>
    <property type="evidence" value="ECO:0007669"/>
    <property type="project" value="InterPro"/>
</dbReference>
<keyword evidence="3" id="KW-0175">Coiled coil</keyword>
<dbReference type="PANTHER" id="PTHR47968:SF75">
    <property type="entry name" value="CENTROMERE-ASSOCIATED PROTEIN E"/>
    <property type="match status" value="1"/>
</dbReference>
<keyword evidence="2 5" id="KW-0067">ATP-binding</keyword>
<dbReference type="InterPro" id="IPR001752">
    <property type="entry name" value="Kinesin_motor_dom"/>
</dbReference>
<sequence>MNCMKRKIDVHNQYQGDLDKAQIGEIQIPAKYFTNIIMPYKIYPVVVYEDFITIPSIGTNRTHYSNNTPNRRRSSSRHIQGRGFSHNACQMNPAIFQKPFIKYRGFNYSDAPRSSVQESNDYIMNKKSMHAWNKYEGNTFTDVTVPMNPYKLSQKPKSFKDHLSKSSNSYKYSMDDTAVDYYRKMNLRISELVQDICIENAKPSLSKLQPLKRNVKVVVRVRRSKEINSIISVRGNEIVIRKPGDAKSVLASQRPNETSFKYDNVLDQDSTQRDTFSVTTRPILDSVFDGINSTVFAYGSTGCGKTYTMMGNTKVRGIVHLTMEQIFKTATKMKCRINISYFEIHNEKIYDLLNTSSKKLDLIKKRDEFFINNITTVAVDNIIEMFKLLGKGNNNRKSGQTAANFSSSRSHAILQISVLCNGRCGQLCFIDLAGSERLSVSGCTGKHLEETLFINRSLLALANLINSLSDTLRKGQIKYRESKLTALLKGFLIQGSNIVMIGLVNSGSKCYQESFHTLKYMQRVKETKLCKFKAKNKSSFKTTIDECHEAIKSIMKQANVRYRNHVVKELMNSQINSNSMLDVI</sequence>
<feature type="binding site" evidence="5">
    <location>
        <begin position="299"/>
        <end position="306"/>
    </location>
    <ligand>
        <name>ATP</name>
        <dbReference type="ChEBI" id="CHEBI:30616"/>
    </ligand>
</feature>
<dbReference type="SMART" id="SM00129">
    <property type="entry name" value="KISc"/>
    <property type="match status" value="1"/>
</dbReference>
<dbReference type="Proteomes" id="UP001214638">
    <property type="component" value="Unassembled WGS sequence"/>
</dbReference>
<evidence type="ECO:0000259" key="8">
    <source>
        <dbReference type="PROSITE" id="PS50067"/>
    </source>
</evidence>
<evidence type="ECO:0000313" key="9">
    <source>
        <dbReference type="EMBL" id="KAK2197663.1"/>
    </source>
</evidence>
<dbReference type="InterPro" id="IPR019821">
    <property type="entry name" value="Kinesin_motor_CS"/>
</dbReference>
<name>A0AAD9UQ06_9APIC</name>
<dbReference type="GO" id="GO:0005524">
    <property type="term" value="F:ATP binding"/>
    <property type="evidence" value="ECO:0007669"/>
    <property type="project" value="UniProtKB-UniRule"/>
</dbReference>
<keyword evidence="9" id="KW-0378">Hydrolase</keyword>
<keyword evidence="6" id="KW-0493">Microtubule</keyword>
<dbReference type="SUPFAM" id="SSF52540">
    <property type="entry name" value="P-loop containing nucleoside triphosphate hydrolases"/>
    <property type="match status" value="1"/>
</dbReference>
<organism evidence="9 10">
    <name type="scientific">Babesia duncani</name>
    <dbReference type="NCBI Taxonomy" id="323732"/>
    <lineage>
        <taxon>Eukaryota</taxon>
        <taxon>Sar</taxon>
        <taxon>Alveolata</taxon>
        <taxon>Apicomplexa</taxon>
        <taxon>Aconoidasida</taxon>
        <taxon>Piroplasmida</taxon>
        <taxon>Babesiidae</taxon>
        <taxon>Babesia</taxon>
    </lineage>
</organism>
<dbReference type="GO" id="GO:0016787">
    <property type="term" value="F:hydrolase activity"/>
    <property type="evidence" value="ECO:0007669"/>
    <property type="project" value="UniProtKB-KW"/>
</dbReference>